<dbReference type="OrthoDB" id="7260758at2"/>
<feature type="transmembrane region" description="Helical" evidence="6">
    <location>
        <begin position="167"/>
        <end position="186"/>
    </location>
</feature>
<reference evidence="7 8" key="1">
    <citation type="submission" date="2019-01" db="EMBL/GenBank/DDBJ databases">
        <title>Genome sequencing of strain DFW100M-13.</title>
        <authorList>
            <person name="Heo J."/>
            <person name="Kim S.-J."/>
            <person name="Kim J.-S."/>
            <person name="Hong S.-B."/>
            <person name="Kwon S.-W."/>
        </authorList>
    </citation>
    <scope>NUCLEOTIDE SEQUENCE [LARGE SCALE GENOMIC DNA]</scope>
    <source>
        <strain evidence="7 8">DFW100M-13</strain>
    </source>
</reference>
<sequence>MPSGCVASRRGSDDLGRRLVRGWEAIWRGRRTPSGCVASRRGSGDLGRRLVRGWEAIWRGRRTPSGCVASRRGSGDLGRRCGGRFCLPSGCVASRCAPAVILRRGLDTPPGVRLALPSFPALALSRKPLVLATFVIGLREGLEAVLVVSIVAAFLKRNGISRRPMWLGVFAAVLICIGVGVGLQAFEQALPQAQQEGLEAIIGVVAVIFVTAMIAWMAKNARGLKREIEAEATEALGRGTGWALAGMAFLAIIKEGFETAVFLLATLQASTSVWAAGLGALLGIAAACLVGYGLYTGGVKLNLGKFFRISSIFLIFVAAGLVLTALRRAHEAGWITIGQQHTVDLSWLAPIGSIRSALITGVLGIPADPRLIEVLGWFAYLVPMLLIAFWPQRWRPSQTMRPVVKFAVAGGLAVAAIVLALVIPTGTATVPATAALSPAGIATLAGNGVPTLHIAGTAASDPVVFGSADAAADQKHGAAVTRWTQKRDAATGDRPATVTLDDLTKLFGRIPVGIDAQQNPGPFEAAWTAASTTVAWTAHGGLVDASESLHTTLTLTGGGLAGSRTLTLDTTTWSVPEAVATQRARALAAGDVLARELTLWRVWLPLALGVAAALVALSAWRELRAARRAARQAASLSGASVSGSDRRSTSYAVR</sequence>
<gene>
    <name evidence="7" type="ORF">ET475_05510</name>
</gene>
<evidence type="ECO:0000256" key="2">
    <source>
        <dbReference type="ARBA" id="ARBA00008333"/>
    </source>
</evidence>
<evidence type="ECO:0000256" key="5">
    <source>
        <dbReference type="ARBA" id="ARBA00023136"/>
    </source>
</evidence>
<dbReference type="InterPro" id="IPR004923">
    <property type="entry name" value="FTR1/Fip1/EfeU"/>
</dbReference>
<comment type="similarity">
    <text evidence="2">Belongs to the oxidase-dependent Fe transporter (OFeT) (TC 9.A.10.1) family.</text>
</comment>
<feature type="transmembrane region" description="Helical" evidence="6">
    <location>
        <begin position="602"/>
        <end position="620"/>
    </location>
</feature>
<feature type="transmembrane region" description="Helical" evidence="6">
    <location>
        <begin position="403"/>
        <end position="423"/>
    </location>
</feature>
<dbReference type="Proteomes" id="UP000293995">
    <property type="component" value="Chromosome"/>
</dbReference>
<evidence type="ECO:0000256" key="1">
    <source>
        <dbReference type="ARBA" id="ARBA00004141"/>
    </source>
</evidence>
<dbReference type="EMBL" id="CP035494">
    <property type="protein sequence ID" value="QAY59499.1"/>
    <property type="molecule type" value="Genomic_DNA"/>
</dbReference>
<keyword evidence="4 6" id="KW-1133">Transmembrane helix</keyword>
<feature type="transmembrane region" description="Helical" evidence="6">
    <location>
        <begin position="273"/>
        <end position="294"/>
    </location>
</feature>
<evidence type="ECO:0000256" key="6">
    <source>
        <dbReference type="SAM" id="Phobius"/>
    </source>
</evidence>
<evidence type="ECO:0000256" key="4">
    <source>
        <dbReference type="ARBA" id="ARBA00022989"/>
    </source>
</evidence>
<organism evidence="7 8">
    <name type="scientific">Microbacterium protaetiae</name>
    <dbReference type="NCBI Taxonomy" id="2509458"/>
    <lineage>
        <taxon>Bacteria</taxon>
        <taxon>Bacillati</taxon>
        <taxon>Actinomycetota</taxon>
        <taxon>Actinomycetes</taxon>
        <taxon>Micrococcales</taxon>
        <taxon>Microbacteriaceae</taxon>
        <taxon>Microbacterium</taxon>
    </lineage>
</organism>
<keyword evidence="8" id="KW-1185">Reference proteome</keyword>
<keyword evidence="5 6" id="KW-0472">Membrane</keyword>
<feature type="transmembrane region" description="Helical" evidence="6">
    <location>
        <begin position="129"/>
        <end position="155"/>
    </location>
</feature>
<proteinExistence type="inferred from homology"/>
<feature type="transmembrane region" description="Helical" evidence="6">
    <location>
        <begin position="371"/>
        <end position="391"/>
    </location>
</feature>
<dbReference type="KEGG" id="mprt:ET475_05510"/>
<protein>
    <submittedName>
        <fullName evidence="7">Ferrous iron transporter</fullName>
    </submittedName>
</protein>
<feature type="transmembrane region" description="Helical" evidence="6">
    <location>
        <begin position="198"/>
        <end position="218"/>
    </location>
</feature>
<dbReference type="GO" id="GO:0033573">
    <property type="term" value="C:high-affinity iron permease complex"/>
    <property type="evidence" value="ECO:0007669"/>
    <property type="project" value="InterPro"/>
</dbReference>
<dbReference type="GO" id="GO:0015093">
    <property type="term" value="F:ferrous iron transmembrane transporter activity"/>
    <property type="evidence" value="ECO:0007669"/>
    <property type="project" value="TreeGrafter"/>
</dbReference>
<feature type="transmembrane region" description="Helical" evidence="6">
    <location>
        <begin position="347"/>
        <end position="365"/>
    </location>
</feature>
<dbReference type="PANTHER" id="PTHR31632:SF2">
    <property type="entry name" value="PLASMA MEMBRANE IRON PERMEASE"/>
    <property type="match status" value="1"/>
</dbReference>
<dbReference type="Pfam" id="PF03239">
    <property type="entry name" value="FTR1"/>
    <property type="match status" value="1"/>
</dbReference>
<comment type="subcellular location">
    <subcellularLocation>
        <location evidence="1">Membrane</location>
        <topology evidence="1">Multi-pass membrane protein</topology>
    </subcellularLocation>
</comment>
<dbReference type="AlphaFoldDB" id="A0A4P6EEJ5"/>
<feature type="transmembrane region" description="Helical" evidence="6">
    <location>
        <begin position="306"/>
        <end position="326"/>
    </location>
</feature>
<name>A0A4P6EEJ5_9MICO</name>
<evidence type="ECO:0000256" key="3">
    <source>
        <dbReference type="ARBA" id="ARBA00022692"/>
    </source>
</evidence>
<keyword evidence="3 6" id="KW-0812">Transmembrane</keyword>
<evidence type="ECO:0000313" key="7">
    <source>
        <dbReference type="EMBL" id="QAY59499.1"/>
    </source>
</evidence>
<evidence type="ECO:0000313" key="8">
    <source>
        <dbReference type="Proteomes" id="UP000293995"/>
    </source>
</evidence>
<accession>A0A4P6EEJ5</accession>
<dbReference type="NCBIfam" id="NF041756">
    <property type="entry name" value="EfeU"/>
    <property type="match status" value="1"/>
</dbReference>
<dbReference type="PANTHER" id="PTHR31632">
    <property type="entry name" value="IRON TRANSPORTER FTH1"/>
    <property type="match status" value="1"/>
</dbReference>